<evidence type="ECO:0000313" key="3">
    <source>
        <dbReference type="Proteomes" id="UP001596548"/>
    </source>
</evidence>
<evidence type="ECO:0000313" key="2">
    <source>
        <dbReference type="EMBL" id="MFC7274760.1"/>
    </source>
</evidence>
<name>A0ABW2HTC0_9ACTN</name>
<keyword evidence="3" id="KW-1185">Reference proteome</keyword>
<reference evidence="3" key="1">
    <citation type="journal article" date="2019" name="Int. J. Syst. Evol. Microbiol.">
        <title>The Global Catalogue of Microorganisms (GCM) 10K type strain sequencing project: providing services to taxonomists for standard genome sequencing and annotation.</title>
        <authorList>
            <consortium name="The Broad Institute Genomics Platform"/>
            <consortium name="The Broad Institute Genome Sequencing Center for Infectious Disease"/>
            <person name="Wu L."/>
            <person name="Ma J."/>
        </authorList>
    </citation>
    <scope>NUCLEOTIDE SEQUENCE [LARGE SCALE GENOMIC DNA]</scope>
    <source>
        <strain evidence="3">XZYJT-10</strain>
    </source>
</reference>
<comment type="caution">
    <text evidence="2">The sequence shown here is derived from an EMBL/GenBank/DDBJ whole genome shotgun (WGS) entry which is preliminary data.</text>
</comment>
<feature type="region of interest" description="Disordered" evidence="1">
    <location>
        <begin position="63"/>
        <end position="101"/>
    </location>
</feature>
<organism evidence="2 3">
    <name type="scientific">Paractinoplanes rhizophilus</name>
    <dbReference type="NCBI Taxonomy" id="1416877"/>
    <lineage>
        <taxon>Bacteria</taxon>
        <taxon>Bacillati</taxon>
        <taxon>Actinomycetota</taxon>
        <taxon>Actinomycetes</taxon>
        <taxon>Micromonosporales</taxon>
        <taxon>Micromonosporaceae</taxon>
        <taxon>Paractinoplanes</taxon>
    </lineage>
</organism>
<proteinExistence type="predicted"/>
<sequence length="101" mass="11469">MERFGDLGVRLVPPAARRWAGGGVRFALPGDDLRTTPPAVTLMARPGWMKAVRNRDDAVRRLTAPACGPAPRPPGRWPDRGRRWRRGPETRRSPRRWPGRR</sequence>
<dbReference type="EMBL" id="JBHTBJ010000007">
    <property type="protein sequence ID" value="MFC7274760.1"/>
    <property type="molecule type" value="Genomic_DNA"/>
</dbReference>
<protein>
    <submittedName>
        <fullName evidence="2">Uncharacterized protein</fullName>
    </submittedName>
</protein>
<accession>A0ABW2HTC0</accession>
<evidence type="ECO:0000256" key="1">
    <source>
        <dbReference type="SAM" id="MobiDB-lite"/>
    </source>
</evidence>
<feature type="compositionally biased region" description="Basic and acidic residues" evidence="1">
    <location>
        <begin position="77"/>
        <end position="92"/>
    </location>
</feature>
<dbReference type="Proteomes" id="UP001596548">
    <property type="component" value="Unassembled WGS sequence"/>
</dbReference>
<dbReference type="RefSeq" id="WP_378967092.1">
    <property type="nucleotide sequence ID" value="NZ_JBHTBJ010000007.1"/>
</dbReference>
<gene>
    <name evidence="2" type="ORF">ACFQS1_12260</name>
</gene>